<accession>A0A3E1Q8F5</accession>
<reference evidence="1 2" key="1">
    <citation type="journal article" date="2007" name="Int. J. Syst. Evol. Microbiol.">
        <title>Marixanthomonas ophiurae gen. nov., sp. nov., a marine bacterium of the family Flavobacteriaceae isolated from a deep-sea brittle star.</title>
        <authorList>
            <person name="Romanenko L.A."/>
            <person name="Uchino M."/>
            <person name="Frolova G.M."/>
            <person name="Mikhailov V.V."/>
        </authorList>
    </citation>
    <scope>NUCLEOTIDE SEQUENCE [LARGE SCALE GENOMIC DNA]</scope>
    <source>
        <strain evidence="1 2">KMM 3046</strain>
    </source>
</reference>
<dbReference type="Pfam" id="PF19781">
    <property type="entry name" value="DUF6266"/>
    <property type="match status" value="1"/>
</dbReference>
<organism evidence="1 2">
    <name type="scientific">Marixanthomonas ophiurae</name>
    <dbReference type="NCBI Taxonomy" id="387659"/>
    <lineage>
        <taxon>Bacteria</taxon>
        <taxon>Pseudomonadati</taxon>
        <taxon>Bacteroidota</taxon>
        <taxon>Flavobacteriia</taxon>
        <taxon>Flavobacteriales</taxon>
        <taxon>Flavobacteriaceae</taxon>
        <taxon>Marixanthomonas</taxon>
    </lineage>
</organism>
<evidence type="ECO:0000313" key="2">
    <source>
        <dbReference type="Proteomes" id="UP000261082"/>
    </source>
</evidence>
<evidence type="ECO:0000313" key="1">
    <source>
        <dbReference type="EMBL" id="RFN58402.1"/>
    </source>
</evidence>
<comment type="caution">
    <text evidence="1">The sequence shown here is derived from an EMBL/GenBank/DDBJ whole genome shotgun (WGS) entry which is preliminary data.</text>
</comment>
<dbReference type="OrthoDB" id="1447346at2"/>
<gene>
    <name evidence="1" type="ORF">DZ858_14375</name>
</gene>
<dbReference type="Proteomes" id="UP000261082">
    <property type="component" value="Unassembled WGS sequence"/>
</dbReference>
<dbReference type="RefSeq" id="WP_117160349.1">
    <property type="nucleotide sequence ID" value="NZ_QVID01000002.1"/>
</dbReference>
<name>A0A3E1Q8F5_9FLAO</name>
<dbReference type="EMBL" id="QVID01000002">
    <property type="protein sequence ID" value="RFN58402.1"/>
    <property type="molecule type" value="Genomic_DNA"/>
</dbReference>
<proteinExistence type="predicted"/>
<dbReference type="AlphaFoldDB" id="A0A3E1Q8F5"/>
<protein>
    <submittedName>
        <fullName evidence="1">Uncharacterized protein</fullName>
    </submittedName>
</protein>
<dbReference type="InterPro" id="IPR046233">
    <property type="entry name" value="DUF6266"/>
</dbReference>
<sequence>MATFNNGILGGFSGTVGTVVGTTWRGVPVMRSKPRKSTKKPSPAQLRNQLKFRLANVFLNPVKPFLSDSFGQPKGTTSRFDFAKSYLLTEVMIPTADSFLIDYPKVLISKGPIRGLLDASITVQAKQKAKLQWTDNSALGLAYAEDALSVIAYVPATQDFIFFEAAAQRHMGEVVLQFPEELQDLTLEVWATFKNKASQQYATSDYVGSITVI</sequence>
<keyword evidence="2" id="KW-1185">Reference proteome</keyword>